<gene>
    <name evidence="1" type="ORF">ROJ8625_01223</name>
</gene>
<proteinExistence type="predicted"/>
<sequence length="51" mass="5891">MSLLDTLTTRLRKHGAYRRTYNELRALPLDTRLDLDIAGAERETARRAVYG</sequence>
<accession>A0A1X6YRU6</accession>
<name>A0A1X6YRU6_9RHOB</name>
<evidence type="ECO:0000313" key="2">
    <source>
        <dbReference type="Proteomes" id="UP000193570"/>
    </source>
</evidence>
<reference evidence="1 2" key="1">
    <citation type="submission" date="2017-03" db="EMBL/GenBank/DDBJ databases">
        <authorList>
            <person name="Afonso C.L."/>
            <person name="Miller P.J."/>
            <person name="Scott M.A."/>
            <person name="Spackman E."/>
            <person name="Goraichik I."/>
            <person name="Dimitrov K.M."/>
            <person name="Suarez D.L."/>
            <person name="Swayne D.E."/>
        </authorList>
    </citation>
    <scope>NUCLEOTIDE SEQUENCE [LARGE SCALE GENOMIC DNA]</scope>
    <source>
        <strain evidence="1 2">CECT 8625</strain>
    </source>
</reference>
<protein>
    <recommendedName>
        <fullName evidence="3">DUF1127 domain-containing protein</fullName>
    </recommendedName>
</protein>
<dbReference type="AlphaFoldDB" id="A0A1X6YRU6"/>
<evidence type="ECO:0000313" key="1">
    <source>
        <dbReference type="EMBL" id="SLN28777.1"/>
    </source>
</evidence>
<evidence type="ECO:0008006" key="3">
    <source>
        <dbReference type="Google" id="ProtNLM"/>
    </source>
</evidence>
<organism evidence="1 2">
    <name type="scientific">Roseivivax jejudonensis</name>
    <dbReference type="NCBI Taxonomy" id="1529041"/>
    <lineage>
        <taxon>Bacteria</taxon>
        <taxon>Pseudomonadati</taxon>
        <taxon>Pseudomonadota</taxon>
        <taxon>Alphaproteobacteria</taxon>
        <taxon>Rhodobacterales</taxon>
        <taxon>Roseobacteraceae</taxon>
        <taxon>Roseivivax</taxon>
    </lineage>
</organism>
<keyword evidence="2" id="KW-1185">Reference proteome</keyword>
<dbReference type="EMBL" id="FWFK01000002">
    <property type="protein sequence ID" value="SLN28777.1"/>
    <property type="molecule type" value="Genomic_DNA"/>
</dbReference>
<dbReference type="Proteomes" id="UP000193570">
    <property type="component" value="Unassembled WGS sequence"/>
</dbReference>
<dbReference type="RefSeq" id="WP_200813291.1">
    <property type="nucleotide sequence ID" value="NZ_FWFK01000002.1"/>
</dbReference>